<name>A0ABV6Z2H6_UNCC1</name>
<dbReference type="Proteomes" id="UP001594351">
    <property type="component" value="Unassembled WGS sequence"/>
</dbReference>
<proteinExistence type="predicted"/>
<gene>
    <name evidence="1" type="ORF">ACFL27_20830</name>
</gene>
<reference evidence="1 2" key="1">
    <citation type="submission" date="2024-09" db="EMBL/GenBank/DDBJ databases">
        <title>Laminarin stimulates single cell rates of sulfate reduction while oxygen inhibits transcriptomic activity in coastal marine sediment.</title>
        <authorList>
            <person name="Lindsay M."/>
            <person name="Orcutt B."/>
            <person name="Emerson D."/>
            <person name="Stepanauskas R."/>
            <person name="D'Angelo T."/>
        </authorList>
    </citation>
    <scope>NUCLEOTIDE SEQUENCE [LARGE SCALE GENOMIC DNA]</scope>
    <source>
        <strain evidence="1">SAG AM-311-K15</strain>
    </source>
</reference>
<evidence type="ECO:0000313" key="1">
    <source>
        <dbReference type="EMBL" id="MFC1852651.1"/>
    </source>
</evidence>
<dbReference type="Gene3D" id="1.25.40.10">
    <property type="entry name" value="Tetratricopeptide repeat domain"/>
    <property type="match status" value="1"/>
</dbReference>
<evidence type="ECO:0008006" key="3">
    <source>
        <dbReference type="Google" id="ProtNLM"/>
    </source>
</evidence>
<comment type="caution">
    <text evidence="1">The sequence shown here is derived from an EMBL/GenBank/DDBJ whole genome shotgun (WGS) entry which is preliminary data.</text>
</comment>
<keyword evidence="2" id="KW-1185">Reference proteome</keyword>
<feature type="non-terminal residue" evidence="1">
    <location>
        <position position="1"/>
    </location>
</feature>
<dbReference type="SUPFAM" id="SSF48452">
    <property type="entry name" value="TPR-like"/>
    <property type="match status" value="1"/>
</dbReference>
<dbReference type="InterPro" id="IPR011990">
    <property type="entry name" value="TPR-like_helical_dom_sf"/>
</dbReference>
<organism evidence="1 2">
    <name type="scientific">candidate division CSSED10-310 bacterium</name>
    <dbReference type="NCBI Taxonomy" id="2855610"/>
    <lineage>
        <taxon>Bacteria</taxon>
        <taxon>Bacteria division CSSED10-310</taxon>
    </lineage>
</organism>
<dbReference type="EMBL" id="JBHPBY010000345">
    <property type="protein sequence ID" value="MFC1852651.1"/>
    <property type="molecule type" value="Genomic_DNA"/>
</dbReference>
<evidence type="ECO:0000313" key="2">
    <source>
        <dbReference type="Proteomes" id="UP001594351"/>
    </source>
</evidence>
<sequence>ISQQLGNKPTENWCLAFLGLLAHFEGNQRQALELTTQAYQQMKKTEHLSNQGIALLFKAWAEQALGLDEQSEQTYHQILAHCRTPELAKIEVEAKAGLSGLFLSRGEVKAAHRLVVEIMAYLEKETLDGTRDRFRIYLTCYQVLNALPENRAGNILLQACDLLKKMAARISDRDRRRSFLENVPSHRDLLKECEAQSGEMAVL</sequence>
<protein>
    <recommendedName>
        <fullName evidence="3">MalT-like TPR region domain-containing protein</fullName>
    </recommendedName>
</protein>
<accession>A0ABV6Z2H6</accession>